<keyword evidence="13 19" id="KW-0408">Iron</keyword>
<dbReference type="CDD" id="cd00693">
    <property type="entry name" value="secretory_peroxidase"/>
    <property type="match status" value="1"/>
</dbReference>
<keyword evidence="14 21" id="KW-1015">Disulfide bond</keyword>
<dbReference type="InterPro" id="IPR002016">
    <property type="entry name" value="Haem_peroxidase"/>
</dbReference>
<dbReference type="GO" id="GO:0005576">
    <property type="term" value="C:extracellular region"/>
    <property type="evidence" value="ECO:0007669"/>
    <property type="project" value="UniProtKB-SubCell"/>
</dbReference>
<name>A0ABC8UBR5_9AQUA</name>
<dbReference type="GO" id="GO:0006979">
    <property type="term" value="P:response to oxidative stress"/>
    <property type="evidence" value="ECO:0007669"/>
    <property type="project" value="UniProtKB-UniRule"/>
</dbReference>
<evidence type="ECO:0000256" key="3">
    <source>
        <dbReference type="ARBA" id="ARBA00004613"/>
    </source>
</evidence>
<dbReference type="PRINTS" id="PR00458">
    <property type="entry name" value="PEROXIDASE"/>
</dbReference>
<dbReference type="Gene3D" id="1.10.520.10">
    <property type="match status" value="1"/>
</dbReference>
<comment type="cofactor">
    <cofactor evidence="19 22">
        <name>Ca(2+)</name>
        <dbReference type="ChEBI" id="CHEBI:29108"/>
    </cofactor>
    <text evidence="19 22">Binds 2 calcium ions per subunit.</text>
</comment>
<evidence type="ECO:0000256" key="9">
    <source>
        <dbReference type="ARBA" id="ARBA00022723"/>
    </source>
</evidence>
<comment type="cofactor">
    <cofactor evidence="19 22">
        <name>heme b</name>
        <dbReference type="ChEBI" id="CHEBI:60344"/>
    </cofactor>
    <text evidence="19 22">Binds 1 heme b (iron(II)-protoporphyrin IX) group per subunit.</text>
</comment>
<evidence type="ECO:0000256" key="13">
    <source>
        <dbReference type="ARBA" id="ARBA00023004"/>
    </source>
</evidence>
<keyword evidence="10 22" id="KW-0732">Signal</keyword>
<sequence>MKKMTPTLFLFLLNTAMVVAAATLRTGFFLETCPKAEFIVRDVIKKAMIREPRNAASVMRLQFHDCFVNGCDASLLLDDTPNMLGEKLSLSNINSLRSYEVIDEAKQALEKVCPGVVSCADIIIMAARDAVVLSEGPNWEVKLGRKDSLMASQEDANNIMPSPRANASFLIELFSKYNLSVKDLVALSGSHSIGQGRCFSIVFRLYNQSGTGRPDPTIEPKFREKLNKLCPHGGDENVTGGLDATPQVFDNQYFKDLVNGRGFLNSDQTLFTYPKTRNYARMFSIDQSGFFKAFIEGMIKMGDLQSGRPGEIRRNCRVVNSRPVDILMET</sequence>
<feature type="binding site" evidence="19">
    <location>
        <position position="74"/>
    </location>
    <ligand>
        <name>Ca(2+)</name>
        <dbReference type="ChEBI" id="CHEBI:29108"/>
        <label>1</label>
    </ligand>
</feature>
<dbReference type="Gene3D" id="1.10.420.10">
    <property type="entry name" value="Peroxidase, domain 2"/>
    <property type="match status" value="1"/>
</dbReference>
<comment type="function">
    <text evidence="2">Removal of H(2)O(2), oxidation of toxic reductants, biosynthesis and degradation of lignin, suberization, auxin catabolism, response to environmental stresses such as wounding, pathogen attack and oxidative stress. These functions might be dependent on each isozyme/isoform in each plant tissue.</text>
</comment>
<feature type="domain" description="Plant heme peroxidase family profile" evidence="23">
    <location>
        <begin position="23"/>
        <end position="320"/>
    </location>
</feature>
<comment type="similarity">
    <text evidence="22">Belongs to the peroxidase family. Classical plant (class III) peroxidase subfamily.</text>
</comment>
<feature type="binding site" evidence="19">
    <location>
        <position position="68"/>
    </location>
    <ligand>
        <name>Ca(2+)</name>
        <dbReference type="ChEBI" id="CHEBI:29108"/>
        <label>1</label>
    </ligand>
</feature>
<keyword evidence="9 19" id="KW-0479">Metal-binding</keyword>
<dbReference type="PROSITE" id="PS00436">
    <property type="entry name" value="PEROXIDASE_2"/>
    <property type="match status" value="1"/>
</dbReference>
<evidence type="ECO:0000256" key="11">
    <source>
        <dbReference type="ARBA" id="ARBA00022837"/>
    </source>
</evidence>
<evidence type="ECO:0000259" key="23">
    <source>
        <dbReference type="PROSITE" id="PS50873"/>
    </source>
</evidence>
<keyword evidence="15" id="KW-0325">Glycoprotein</keyword>
<reference evidence="24 25" key="1">
    <citation type="submission" date="2024-02" db="EMBL/GenBank/DDBJ databases">
        <authorList>
            <person name="Vignale AGUSTIN F."/>
            <person name="Sosa J E."/>
            <person name="Modenutti C."/>
        </authorList>
    </citation>
    <scope>NUCLEOTIDE SEQUENCE [LARGE SCALE GENOMIC DNA]</scope>
</reference>
<feature type="binding site" description="axial binding residue" evidence="19">
    <location>
        <position position="191"/>
    </location>
    <ligand>
        <name>heme b</name>
        <dbReference type="ChEBI" id="CHEBI:60344"/>
    </ligand>
    <ligandPart>
        <name>Fe</name>
        <dbReference type="ChEBI" id="CHEBI:18248"/>
    </ligandPart>
</feature>
<dbReference type="InterPro" id="IPR000823">
    <property type="entry name" value="Peroxidase_pln"/>
</dbReference>
<evidence type="ECO:0000256" key="14">
    <source>
        <dbReference type="ARBA" id="ARBA00023157"/>
    </source>
</evidence>
<feature type="chain" id="PRO_5044528045" description="Peroxidase" evidence="22">
    <location>
        <begin position="22"/>
        <end position="330"/>
    </location>
</feature>
<evidence type="ECO:0000256" key="17">
    <source>
        <dbReference type="PIRSR" id="PIRSR600823-1"/>
    </source>
</evidence>
<evidence type="ECO:0000256" key="15">
    <source>
        <dbReference type="ARBA" id="ARBA00023180"/>
    </source>
</evidence>
<evidence type="ECO:0000256" key="22">
    <source>
        <dbReference type="RuleBase" id="RU362060"/>
    </source>
</evidence>
<dbReference type="InterPro" id="IPR019793">
    <property type="entry name" value="Peroxidases_heam-ligand_BS"/>
</dbReference>
<feature type="disulfide bond" evidence="21">
    <location>
        <begin position="198"/>
        <end position="230"/>
    </location>
</feature>
<evidence type="ECO:0000256" key="1">
    <source>
        <dbReference type="ARBA" id="ARBA00000189"/>
    </source>
</evidence>
<keyword evidence="7 22" id="KW-0575">Peroxidase</keyword>
<evidence type="ECO:0000256" key="12">
    <source>
        <dbReference type="ARBA" id="ARBA00023002"/>
    </source>
</evidence>
<dbReference type="GO" id="GO:0140825">
    <property type="term" value="F:lactoperoxidase activity"/>
    <property type="evidence" value="ECO:0007669"/>
    <property type="project" value="UniProtKB-EC"/>
</dbReference>
<feature type="disulfide bond" evidence="21">
    <location>
        <begin position="33"/>
        <end position="113"/>
    </location>
</feature>
<feature type="disulfide bond" evidence="21">
    <location>
        <begin position="119"/>
        <end position="316"/>
    </location>
</feature>
<evidence type="ECO:0000256" key="7">
    <source>
        <dbReference type="ARBA" id="ARBA00022559"/>
    </source>
</evidence>
<accession>A0ABC8UBR5</accession>
<feature type="binding site" evidence="18">
    <location>
        <position position="161"/>
    </location>
    <ligand>
        <name>substrate</name>
    </ligand>
</feature>
<feature type="site" description="Transition state stabilizer" evidence="20">
    <location>
        <position position="60"/>
    </location>
</feature>
<dbReference type="PANTHER" id="PTHR31388:SF2">
    <property type="entry name" value="PEROXIDASE 17"/>
    <property type="match status" value="1"/>
</dbReference>
<dbReference type="GO" id="GO:0042744">
    <property type="term" value="P:hydrogen peroxide catabolic process"/>
    <property type="evidence" value="ECO:0007669"/>
    <property type="project" value="UniProtKB-KW"/>
</dbReference>
<dbReference type="PROSITE" id="PS00435">
    <property type="entry name" value="PEROXIDASE_1"/>
    <property type="match status" value="1"/>
</dbReference>
<dbReference type="InterPro" id="IPR010255">
    <property type="entry name" value="Haem_peroxidase_sf"/>
</dbReference>
<keyword evidence="11 19" id="KW-0106">Calcium</keyword>
<feature type="binding site" evidence="19">
    <location>
        <position position="86"/>
    </location>
    <ligand>
        <name>Ca(2+)</name>
        <dbReference type="ChEBI" id="CHEBI:29108"/>
        <label>1</label>
    </ligand>
</feature>
<evidence type="ECO:0000256" key="4">
    <source>
        <dbReference type="ARBA" id="ARBA00006873"/>
    </source>
</evidence>
<keyword evidence="16 22" id="KW-0376">Hydrogen peroxide</keyword>
<feature type="binding site" evidence="19">
    <location>
        <position position="243"/>
    </location>
    <ligand>
        <name>Ca(2+)</name>
        <dbReference type="ChEBI" id="CHEBI:29108"/>
        <label>2</label>
    </ligand>
</feature>
<comment type="catalytic activity">
    <reaction evidence="1 22">
        <text>2 a phenolic donor + H2O2 = 2 a phenolic radical donor + 2 H2O</text>
        <dbReference type="Rhea" id="RHEA:56136"/>
        <dbReference type="ChEBI" id="CHEBI:15377"/>
        <dbReference type="ChEBI" id="CHEBI:16240"/>
        <dbReference type="ChEBI" id="CHEBI:139520"/>
        <dbReference type="ChEBI" id="CHEBI:139521"/>
        <dbReference type="EC" id="1.11.1.7"/>
    </reaction>
</comment>
<dbReference type="EC" id="1.11.1.7" evidence="5 22"/>
<evidence type="ECO:0000256" key="2">
    <source>
        <dbReference type="ARBA" id="ARBA00002322"/>
    </source>
</evidence>
<dbReference type="Pfam" id="PF00141">
    <property type="entry name" value="peroxidase"/>
    <property type="match status" value="1"/>
</dbReference>
<feature type="disulfide bond" evidence="21">
    <location>
        <begin position="66"/>
        <end position="71"/>
    </location>
</feature>
<dbReference type="InterPro" id="IPR033905">
    <property type="entry name" value="Secretory_peroxidase"/>
</dbReference>
<evidence type="ECO:0000256" key="21">
    <source>
        <dbReference type="PIRSR" id="PIRSR600823-5"/>
    </source>
</evidence>
<dbReference type="FunFam" id="1.10.520.10:FF:000006">
    <property type="entry name" value="Peroxidase"/>
    <property type="match status" value="1"/>
</dbReference>
<evidence type="ECO:0000256" key="10">
    <source>
        <dbReference type="ARBA" id="ARBA00022729"/>
    </source>
</evidence>
<dbReference type="SUPFAM" id="SSF48113">
    <property type="entry name" value="Heme-dependent peroxidases"/>
    <property type="match status" value="1"/>
</dbReference>
<protein>
    <recommendedName>
        <fullName evidence="5 22">Peroxidase</fullName>
        <ecNumber evidence="5 22">1.11.1.7</ecNumber>
    </recommendedName>
</protein>
<dbReference type="PANTHER" id="PTHR31388">
    <property type="entry name" value="PEROXIDASE 72-RELATED"/>
    <property type="match status" value="1"/>
</dbReference>
<dbReference type="Proteomes" id="UP001642360">
    <property type="component" value="Unassembled WGS sequence"/>
</dbReference>
<dbReference type="AlphaFoldDB" id="A0ABC8UBR5"/>
<feature type="active site" description="Proton acceptor" evidence="17">
    <location>
        <position position="64"/>
    </location>
</feature>
<evidence type="ECO:0000256" key="6">
    <source>
        <dbReference type="ARBA" id="ARBA00022525"/>
    </source>
</evidence>
<dbReference type="PROSITE" id="PS50873">
    <property type="entry name" value="PEROXIDASE_4"/>
    <property type="match status" value="1"/>
</dbReference>
<keyword evidence="12 22" id="KW-0560">Oxidoreductase</keyword>
<feature type="binding site" evidence="19">
    <location>
        <position position="245"/>
    </location>
    <ligand>
        <name>Ca(2+)</name>
        <dbReference type="ChEBI" id="CHEBI:29108"/>
        <label>2</label>
    </ligand>
</feature>
<feature type="binding site" evidence="19">
    <location>
        <position position="70"/>
    </location>
    <ligand>
        <name>Ca(2+)</name>
        <dbReference type="ChEBI" id="CHEBI:29108"/>
        <label>1</label>
    </ligand>
</feature>
<dbReference type="GO" id="GO:0046872">
    <property type="term" value="F:metal ion binding"/>
    <property type="evidence" value="ECO:0007669"/>
    <property type="project" value="UniProtKB-UniRule"/>
</dbReference>
<evidence type="ECO:0000256" key="20">
    <source>
        <dbReference type="PIRSR" id="PIRSR600823-4"/>
    </source>
</evidence>
<proteinExistence type="inferred from homology"/>
<organism evidence="24 25">
    <name type="scientific">Ilex paraguariensis</name>
    <name type="common">yerba mate</name>
    <dbReference type="NCBI Taxonomy" id="185542"/>
    <lineage>
        <taxon>Eukaryota</taxon>
        <taxon>Viridiplantae</taxon>
        <taxon>Streptophyta</taxon>
        <taxon>Embryophyta</taxon>
        <taxon>Tracheophyta</taxon>
        <taxon>Spermatophyta</taxon>
        <taxon>Magnoliopsida</taxon>
        <taxon>eudicotyledons</taxon>
        <taxon>Gunneridae</taxon>
        <taxon>Pentapetalae</taxon>
        <taxon>asterids</taxon>
        <taxon>campanulids</taxon>
        <taxon>Aquifoliales</taxon>
        <taxon>Aquifoliaceae</taxon>
        <taxon>Ilex</taxon>
    </lineage>
</organism>
<feature type="signal peptide" evidence="22">
    <location>
        <begin position="1"/>
        <end position="21"/>
    </location>
</feature>
<keyword evidence="8 22" id="KW-0349">Heme</keyword>
<feature type="binding site" evidence="19">
    <location>
        <position position="250"/>
    </location>
    <ligand>
        <name>Ca(2+)</name>
        <dbReference type="ChEBI" id="CHEBI:29108"/>
        <label>2</label>
    </ligand>
</feature>
<comment type="subcellular location">
    <subcellularLocation>
        <location evidence="3 22">Secreted</location>
    </subcellularLocation>
</comment>
<evidence type="ECO:0000256" key="8">
    <source>
        <dbReference type="ARBA" id="ARBA00022617"/>
    </source>
</evidence>
<dbReference type="FunFam" id="1.10.420.10:FF:000001">
    <property type="entry name" value="Peroxidase"/>
    <property type="match status" value="1"/>
</dbReference>
<comment type="similarity">
    <text evidence="4">Belongs to the peroxidase family. Ascorbate peroxidase subfamily.</text>
</comment>
<evidence type="ECO:0000256" key="16">
    <source>
        <dbReference type="ARBA" id="ARBA00023324"/>
    </source>
</evidence>
<evidence type="ECO:0000256" key="5">
    <source>
        <dbReference type="ARBA" id="ARBA00012313"/>
    </source>
</evidence>
<feature type="binding site" evidence="19">
    <location>
        <position position="65"/>
    </location>
    <ligand>
        <name>Ca(2+)</name>
        <dbReference type="ChEBI" id="CHEBI:29108"/>
        <label>1</label>
    </ligand>
</feature>
<dbReference type="EMBL" id="CAUOFW020007437">
    <property type="protein sequence ID" value="CAK9179224.1"/>
    <property type="molecule type" value="Genomic_DNA"/>
</dbReference>
<evidence type="ECO:0000256" key="19">
    <source>
        <dbReference type="PIRSR" id="PIRSR600823-3"/>
    </source>
</evidence>
<dbReference type="InterPro" id="IPR019794">
    <property type="entry name" value="Peroxidases_AS"/>
</dbReference>
<evidence type="ECO:0000313" key="24">
    <source>
        <dbReference type="EMBL" id="CAK9179224.1"/>
    </source>
</evidence>
<keyword evidence="25" id="KW-1185">Reference proteome</keyword>
<dbReference type="PRINTS" id="PR00461">
    <property type="entry name" value="PLPEROXIDASE"/>
</dbReference>
<feature type="binding site" evidence="19">
    <location>
        <position position="72"/>
    </location>
    <ligand>
        <name>Ca(2+)</name>
        <dbReference type="ChEBI" id="CHEBI:29108"/>
        <label>1</label>
    </ligand>
</feature>
<dbReference type="GO" id="GO:0020037">
    <property type="term" value="F:heme binding"/>
    <property type="evidence" value="ECO:0007669"/>
    <property type="project" value="UniProtKB-UniRule"/>
</dbReference>
<comment type="caution">
    <text evidence="24">The sequence shown here is derived from an EMBL/GenBank/DDBJ whole genome shotgun (WGS) entry which is preliminary data.</text>
</comment>
<gene>
    <name evidence="24" type="ORF">ILEXP_LOCUS49161</name>
</gene>
<keyword evidence="6 22" id="KW-0964">Secreted</keyword>
<evidence type="ECO:0000313" key="25">
    <source>
        <dbReference type="Proteomes" id="UP001642360"/>
    </source>
</evidence>
<evidence type="ECO:0000256" key="18">
    <source>
        <dbReference type="PIRSR" id="PIRSR600823-2"/>
    </source>
</evidence>